<organism evidence="1 2">
    <name type="scientific">Corynebacterium glyciniphilum AJ 3170</name>
    <dbReference type="NCBI Taxonomy" id="1404245"/>
    <lineage>
        <taxon>Bacteria</taxon>
        <taxon>Bacillati</taxon>
        <taxon>Actinomycetota</taxon>
        <taxon>Actinomycetes</taxon>
        <taxon>Mycobacteriales</taxon>
        <taxon>Corynebacteriaceae</taxon>
        <taxon>Corynebacterium</taxon>
    </lineage>
</organism>
<name>X5DPM1_9CORY</name>
<dbReference type="Gene3D" id="3.20.20.60">
    <property type="entry name" value="Phosphoenolpyruvate-binding domains"/>
    <property type="match status" value="1"/>
</dbReference>
<dbReference type="PANTHER" id="PTHR42905:SF16">
    <property type="entry name" value="CARBOXYPHOSPHONOENOLPYRUVATE PHOSPHONOMUTASE-LIKE PROTEIN (AFU_ORTHOLOGUE AFUA_5G07230)"/>
    <property type="match status" value="1"/>
</dbReference>
<dbReference type="EMBL" id="CP006842">
    <property type="protein sequence ID" value="AHW62612.1"/>
    <property type="molecule type" value="Genomic_DNA"/>
</dbReference>
<accession>X5DPM1</accession>
<dbReference type="Proteomes" id="UP000023703">
    <property type="component" value="Chromosome"/>
</dbReference>
<dbReference type="OrthoDB" id="9780430at2"/>
<dbReference type="STRING" id="1404245.CGLY_00820"/>
<sequence length="297" mass="31729">MTSRRGRFPSLATSPSIHAHDRHLTSAYRGVMSHTTAELSQKAQLLLDLHHRSTPLVLPTVWDVWSARLAEDAGFDGLTVGSHPVADSLGYPDGENTPVDLYFQVVARITSAVSVPVSVDVESGLGLQPAELVQKVLEAGAVGVNIEDTVHTEDRYRSPEEHAAYIAAVRASAEAQDVHLVINGRTDAFTKDGEDEAKLDDALTRLRLLEEAGADSLYPVLIPSTETLQRILDEVSTPVNVTAHPRTGAIPGSMSFADAARTGVGRISFGPLLQAALADTTRELLGDWKDISDGGAA</sequence>
<evidence type="ECO:0000313" key="2">
    <source>
        <dbReference type="Proteomes" id="UP000023703"/>
    </source>
</evidence>
<dbReference type="KEGG" id="cgy:CGLY_00820"/>
<reference evidence="1 2" key="1">
    <citation type="journal article" date="2015" name="Int. J. Syst. Evol. Microbiol.">
        <title>Revisiting Corynebacterium glyciniphilum (ex Kubota et al., 1972) sp. nov., nom. rev., isolated from putrefied banana.</title>
        <authorList>
            <person name="Al-Dilaimi A."/>
            <person name="Bednarz H."/>
            <person name="Lomker A."/>
            <person name="Niehaus K."/>
            <person name="Kalinowski J."/>
            <person name="Ruckert C."/>
        </authorList>
    </citation>
    <scope>NUCLEOTIDE SEQUENCE [LARGE SCALE GENOMIC DNA]</scope>
    <source>
        <strain evidence="1">AJ 3170</strain>
    </source>
</reference>
<dbReference type="PANTHER" id="PTHR42905">
    <property type="entry name" value="PHOSPHOENOLPYRUVATE CARBOXYLASE"/>
    <property type="match status" value="1"/>
</dbReference>
<gene>
    <name evidence="1" type="ORF">CGLY_00820</name>
</gene>
<dbReference type="SUPFAM" id="SSF51621">
    <property type="entry name" value="Phosphoenolpyruvate/pyruvate domain"/>
    <property type="match status" value="1"/>
</dbReference>
<keyword evidence="2" id="KW-1185">Reference proteome</keyword>
<proteinExistence type="predicted"/>
<protein>
    <submittedName>
        <fullName evidence="1">PEP phosphonomutase-like enzyme</fullName>
    </submittedName>
</protein>
<dbReference type="CDD" id="cd00377">
    <property type="entry name" value="ICL_PEPM"/>
    <property type="match status" value="1"/>
</dbReference>
<dbReference type="Pfam" id="PF13714">
    <property type="entry name" value="PEP_mutase"/>
    <property type="match status" value="1"/>
</dbReference>
<dbReference type="InterPro" id="IPR040442">
    <property type="entry name" value="Pyrv_kinase-like_dom_sf"/>
</dbReference>
<evidence type="ECO:0000313" key="1">
    <source>
        <dbReference type="EMBL" id="AHW62612.1"/>
    </source>
</evidence>
<dbReference type="eggNOG" id="COG2513">
    <property type="taxonomic scope" value="Bacteria"/>
</dbReference>
<dbReference type="HOGENOM" id="CLU_027389_2_3_11"/>
<dbReference type="InterPro" id="IPR015813">
    <property type="entry name" value="Pyrv/PenolPyrv_kinase-like_dom"/>
</dbReference>
<dbReference type="InterPro" id="IPR039556">
    <property type="entry name" value="ICL/PEPM"/>
</dbReference>
<dbReference type="GO" id="GO:0003824">
    <property type="term" value="F:catalytic activity"/>
    <property type="evidence" value="ECO:0007669"/>
    <property type="project" value="InterPro"/>
</dbReference>
<dbReference type="AlphaFoldDB" id="X5DPM1"/>